<feature type="non-terminal residue" evidence="1">
    <location>
        <position position="1"/>
    </location>
</feature>
<reference evidence="2" key="1">
    <citation type="submission" date="2022-10" db="EMBL/GenBank/DDBJ databases">
        <title>Genome assembly of Pristionchus species.</title>
        <authorList>
            <person name="Yoshida K."/>
            <person name="Sommer R.J."/>
        </authorList>
    </citation>
    <scope>NUCLEOTIDE SEQUENCE [LARGE SCALE GENOMIC DNA]</scope>
    <source>
        <strain evidence="2">RS5460</strain>
    </source>
</reference>
<dbReference type="EMBL" id="BTRK01000004">
    <property type="protein sequence ID" value="GMR46072.1"/>
    <property type="molecule type" value="Genomic_DNA"/>
</dbReference>
<dbReference type="Proteomes" id="UP001328107">
    <property type="component" value="Unassembled WGS sequence"/>
</dbReference>
<comment type="caution">
    <text evidence="1">The sequence shown here is derived from an EMBL/GenBank/DDBJ whole genome shotgun (WGS) entry which is preliminary data.</text>
</comment>
<dbReference type="AlphaFoldDB" id="A0AAN5CKH6"/>
<gene>
    <name evidence="1" type="ORF">PMAYCL1PPCAC_16267</name>
</gene>
<organism evidence="1 2">
    <name type="scientific">Pristionchus mayeri</name>
    <dbReference type="NCBI Taxonomy" id="1317129"/>
    <lineage>
        <taxon>Eukaryota</taxon>
        <taxon>Metazoa</taxon>
        <taxon>Ecdysozoa</taxon>
        <taxon>Nematoda</taxon>
        <taxon>Chromadorea</taxon>
        <taxon>Rhabditida</taxon>
        <taxon>Rhabditina</taxon>
        <taxon>Diplogasteromorpha</taxon>
        <taxon>Diplogasteroidea</taxon>
        <taxon>Neodiplogasteridae</taxon>
        <taxon>Pristionchus</taxon>
    </lineage>
</organism>
<evidence type="ECO:0000313" key="1">
    <source>
        <dbReference type="EMBL" id="GMR46072.1"/>
    </source>
</evidence>
<accession>A0AAN5CKH6</accession>
<evidence type="ECO:0000313" key="2">
    <source>
        <dbReference type="Proteomes" id="UP001328107"/>
    </source>
</evidence>
<name>A0AAN5CKH6_9BILA</name>
<protein>
    <submittedName>
        <fullName evidence="1">Uncharacterized protein</fullName>
    </submittedName>
</protein>
<sequence>LPARPSFFSLSFLSPFPRALPASSRLLPWKFQSPWIRLRSVRDWAENLQIDSDSCPIALSRSRFRRLTSLLRTSHRCKCPYLPPPSPRLPLNGLDSLSPMCSFPAEIVPIAEETRASRRHPNLLLLL</sequence>
<proteinExistence type="predicted"/>
<keyword evidence="2" id="KW-1185">Reference proteome</keyword>